<keyword evidence="1" id="KW-0812">Transmembrane</keyword>
<dbReference type="InterPro" id="IPR001646">
    <property type="entry name" value="5peptide_repeat"/>
</dbReference>
<dbReference type="AlphaFoldDB" id="A0A1N5TT04"/>
<protein>
    <submittedName>
        <fullName evidence="2">Pentapeptide repeat-containing protein</fullName>
    </submittedName>
</protein>
<keyword evidence="3" id="KW-1185">Reference proteome</keyword>
<evidence type="ECO:0000313" key="3">
    <source>
        <dbReference type="Proteomes" id="UP000185124"/>
    </source>
</evidence>
<dbReference type="OrthoDB" id="8440251at2"/>
<keyword evidence="1" id="KW-1133">Transmembrane helix</keyword>
<dbReference type="SUPFAM" id="SSF51126">
    <property type="entry name" value="Pectin lyase-like"/>
    <property type="match status" value="1"/>
</dbReference>
<gene>
    <name evidence="2" type="ORF">SAMN04489832_0364</name>
</gene>
<name>A0A1N5TT04_9ACTN</name>
<accession>A0A1N5TT04</accession>
<feature type="transmembrane region" description="Helical" evidence="1">
    <location>
        <begin position="72"/>
        <end position="91"/>
    </location>
</feature>
<sequence length="540" mass="57883">MLPNLDAMDDMTRRWAATAGTWLRGLWDGFRARSRCWLLPFSALLLAVGAVTVAPSWWGAVGRTAITWAGRHWPPGLLLGGGALVLVWWAIRTLHRRRWPESVRRDRRVPTMVWLPLWAHVGGLLVLSVAIAVGMGALLWWALGRPRLEPLPTGLGAPAWTVANTFDAMKIVLSVVAGVGAVVALTVAYRKQDQGEAAEHREDTKLYNERFGKAADQLGSDRAAVRLAGVYALAGLADDWREGRQTCIDVLCAYIRMPWPELPPPQEPADTESSQPEDGTVAASVVTGREIAEERQVRHTIIRVIRDHLRLGKRSDVERWQGHQFDFTGADFHEGNLSGIDIANGTTLDFDGTTFSGGAVDFHGATFSGGTVDFHGATFSGGTVDFHGATFSGGTVDFHSATFSGGTVDFHGATFSGGTVDFHGTTFSGGTVGFPYATFSGGTVDFRYARFSGGMVSFYEVMFSGGTVNFDDAKFSGCAVGFPYALFSGGTVNFHGAKFSGGTVDFELVDGWSVPPIGLPADSAAVRLGSQSGKAEEVAS</sequence>
<dbReference type="EMBL" id="FSQT01000001">
    <property type="protein sequence ID" value="SIM51603.1"/>
    <property type="molecule type" value="Genomic_DNA"/>
</dbReference>
<feature type="transmembrane region" description="Helical" evidence="1">
    <location>
        <begin position="112"/>
        <end position="143"/>
    </location>
</feature>
<dbReference type="InterPro" id="IPR011050">
    <property type="entry name" value="Pectin_lyase_fold/virulence"/>
</dbReference>
<organism evidence="2 3">
    <name type="scientific">Micromonospora cremea</name>
    <dbReference type="NCBI Taxonomy" id="709881"/>
    <lineage>
        <taxon>Bacteria</taxon>
        <taxon>Bacillati</taxon>
        <taxon>Actinomycetota</taxon>
        <taxon>Actinomycetes</taxon>
        <taxon>Micromonosporales</taxon>
        <taxon>Micromonosporaceae</taxon>
        <taxon>Micromonospora</taxon>
    </lineage>
</organism>
<keyword evidence="1" id="KW-0472">Membrane</keyword>
<reference evidence="3" key="1">
    <citation type="submission" date="2016-12" db="EMBL/GenBank/DDBJ databases">
        <authorList>
            <person name="Varghese N."/>
            <person name="Submissions S."/>
        </authorList>
    </citation>
    <scope>NUCLEOTIDE SEQUENCE [LARGE SCALE GENOMIC DNA]</scope>
    <source>
        <strain evidence="3">DSM 45599</strain>
    </source>
</reference>
<evidence type="ECO:0000313" key="2">
    <source>
        <dbReference type="EMBL" id="SIM51603.1"/>
    </source>
</evidence>
<dbReference type="RefSeq" id="WP_159450952.1">
    <property type="nucleotide sequence ID" value="NZ_FSQT01000001.1"/>
</dbReference>
<feature type="transmembrane region" description="Helical" evidence="1">
    <location>
        <begin position="37"/>
        <end position="60"/>
    </location>
</feature>
<evidence type="ECO:0000256" key="1">
    <source>
        <dbReference type="SAM" id="Phobius"/>
    </source>
</evidence>
<dbReference type="Pfam" id="PF13576">
    <property type="entry name" value="Pentapeptide_3"/>
    <property type="match status" value="1"/>
</dbReference>
<dbReference type="Proteomes" id="UP000185124">
    <property type="component" value="Unassembled WGS sequence"/>
</dbReference>
<dbReference type="STRING" id="709881.SAMN04489832_0364"/>
<proteinExistence type="predicted"/>
<dbReference type="Gene3D" id="2.160.20.80">
    <property type="entry name" value="E3 ubiquitin-protein ligase SopA"/>
    <property type="match status" value="1"/>
</dbReference>